<gene>
    <name evidence="2" type="ORF">KKC1_06710</name>
</gene>
<proteinExistence type="predicted"/>
<sequence length="285" mass="32809">MFQSIDEVQKKLAEEKYLASEKIATAVFLACRLEKPLLVEGPAGVGKTELGKVVAKILGARLVRLQCYEGLDEAKALYEWNYPKQLLYIQSCFRENSWDKVRRDIYTPEFLLARPLLEALTSNEPTTLLIDELDKSDEEFESFLLEALSEFQVSIPELGTIKAVKRPTVVITSNNARQFSDALKRRCIYLYIDYPKFEHELQIIRLKITDIKEELARQVVRFVQTVRKLPLNKKPSISETLDWARTLSLLKVESLNQAAVENSLMVLLKNQQDLEQVQKKVPHLL</sequence>
<dbReference type="InterPro" id="IPR027417">
    <property type="entry name" value="P-loop_NTPase"/>
</dbReference>
<dbReference type="Gene3D" id="3.40.50.300">
    <property type="entry name" value="P-loop containing nucleotide triphosphate hydrolases"/>
    <property type="match status" value="1"/>
</dbReference>
<dbReference type="Proteomes" id="UP000197032">
    <property type="component" value="Unassembled WGS sequence"/>
</dbReference>
<dbReference type="EMBL" id="BDGJ01000018">
    <property type="protein sequence ID" value="GAW91509.1"/>
    <property type="molecule type" value="Genomic_DNA"/>
</dbReference>
<dbReference type="SUPFAM" id="SSF52540">
    <property type="entry name" value="P-loop containing nucleoside triphosphate hydrolases"/>
    <property type="match status" value="1"/>
</dbReference>
<reference evidence="3" key="1">
    <citation type="journal article" date="2017" name="Appl. Environ. Microbiol.">
        <title>Genomic analysis of Calderihabitans maritimus KKC1, a thermophilic hydrogenogenic carboxydotrophic bacterium isolated from marine sediment.</title>
        <authorList>
            <person name="Omae K."/>
            <person name="Yoneda Y."/>
            <person name="Fukuyama Y."/>
            <person name="Yoshida T."/>
            <person name="Sako Y."/>
        </authorList>
    </citation>
    <scope>NUCLEOTIDE SEQUENCE [LARGE SCALE GENOMIC DNA]</scope>
    <source>
        <strain evidence="3">KKC1</strain>
    </source>
</reference>
<organism evidence="2 3">
    <name type="scientific">Calderihabitans maritimus</name>
    <dbReference type="NCBI Taxonomy" id="1246530"/>
    <lineage>
        <taxon>Bacteria</taxon>
        <taxon>Bacillati</taxon>
        <taxon>Bacillota</taxon>
        <taxon>Clostridia</taxon>
        <taxon>Neomoorellales</taxon>
        <taxon>Calderihabitantaceae</taxon>
        <taxon>Calderihabitans</taxon>
    </lineage>
</organism>
<name>A0A1Z5HPQ5_9FIRM</name>
<dbReference type="RefSeq" id="WP_088553031.1">
    <property type="nucleotide sequence ID" value="NZ_BDGJ01000018.1"/>
</dbReference>
<dbReference type="GO" id="GO:0016887">
    <property type="term" value="F:ATP hydrolysis activity"/>
    <property type="evidence" value="ECO:0007669"/>
    <property type="project" value="InterPro"/>
</dbReference>
<dbReference type="AlphaFoldDB" id="A0A1Z5HPQ5"/>
<dbReference type="CDD" id="cd00009">
    <property type="entry name" value="AAA"/>
    <property type="match status" value="1"/>
</dbReference>
<dbReference type="PANTHER" id="PTHR42759">
    <property type="entry name" value="MOXR FAMILY PROTEIN"/>
    <property type="match status" value="1"/>
</dbReference>
<dbReference type="InterPro" id="IPR050764">
    <property type="entry name" value="CbbQ/NirQ/NorQ/GpvN"/>
</dbReference>
<dbReference type="Pfam" id="PF07728">
    <property type="entry name" value="AAA_5"/>
    <property type="match status" value="1"/>
</dbReference>
<comment type="caution">
    <text evidence="2">The sequence shown here is derived from an EMBL/GenBank/DDBJ whole genome shotgun (WGS) entry which is preliminary data.</text>
</comment>
<evidence type="ECO:0000313" key="3">
    <source>
        <dbReference type="Proteomes" id="UP000197032"/>
    </source>
</evidence>
<evidence type="ECO:0000259" key="1">
    <source>
        <dbReference type="Pfam" id="PF07728"/>
    </source>
</evidence>
<dbReference type="InterPro" id="IPR011704">
    <property type="entry name" value="ATPase_dyneun-rel_AAA"/>
</dbReference>
<feature type="domain" description="ATPase dynein-related AAA" evidence="1">
    <location>
        <begin position="37"/>
        <end position="187"/>
    </location>
</feature>
<keyword evidence="3" id="KW-1185">Reference proteome</keyword>
<dbReference type="PANTHER" id="PTHR42759:SF1">
    <property type="entry name" value="MAGNESIUM-CHELATASE SUBUNIT CHLD"/>
    <property type="match status" value="1"/>
</dbReference>
<evidence type="ECO:0000313" key="2">
    <source>
        <dbReference type="EMBL" id="GAW91509.1"/>
    </source>
</evidence>
<dbReference type="OrthoDB" id="9783370at2"/>
<dbReference type="GO" id="GO:0005524">
    <property type="term" value="F:ATP binding"/>
    <property type="evidence" value="ECO:0007669"/>
    <property type="project" value="InterPro"/>
</dbReference>
<accession>A0A1Z5HPQ5</accession>
<protein>
    <submittedName>
        <fullName evidence="2">ATPase AAA</fullName>
    </submittedName>
</protein>